<sequence length="287" mass="32638">MKTYLDCIPCFFRQGLDAARLATQDKVKQKKVLDEIATMIPHLSLNSTPPEMGRIIHATIRKFTNSTDPYKKVKEKYNKIALKLYPRLKEEVKRSNDPLLVAIRIAIAGNTIDFGVSSKVNIEKELKNILKQDFAIFDYQDFKNTLKGTDEIVYIADNAGEVVFDRVLVEQLNKKVIYVVRDKPIINDATIEDALFCKINEVAKVISSGCDAPGVILRYCSDEFLNYYTRAKLIISKGQGNYETLSEEKRPIFFLLKAKCPIIARDLNCTEGDIILKYNLKVSKNKG</sequence>
<dbReference type="InterPro" id="IPR014444">
    <property type="entry name" value="PH1575-like"/>
</dbReference>
<feature type="non-terminal residue" evidence="2">
    <location>
        <position position="287"/>
    </location>
</feature>
<feature type="domain" description="Damage-control phosphatase ARMT1-like metal-binding" evidence="1">
    <location>
        <begin position="4"/>
        <end position="274"/>
    </location>
</feature>
<dbReference type="InterPro" id="IPR036075">
    <property type="entry name" value="ARMT-1-like_metal-bd_sf"/>
</dbReference>
<evidence type="ECO:0000259" key="1">
    <source>
        <dbReference type="Pfam" id="PF01937"/>
    </source>
</evidence>
<dbReference type="Gene3D" id="3.40.50.10880">
    <property type="entry name" value="Uncharacterised protein PF01937, DUF89, domain 3"/>
    <property type="match status" value="1"/>
</dbReference>
<name>A0A7V0QSE9_UNCAE</name>
<dbReference type="Pfam" id="PF01937">
    <property type="entry name" value="ARMT1-like_dom"/>
    <property type="match status" value="1"/>
</dbReference>
<dbReference type="SUPFAM" id="SSF111321">
    <property type="entry name" value="AF1104-like"/>
    <property type="match status" value="1"/>
</dbReference>
<dbReference type="InterPro" id="IPR002791">
    <property type="entry name" value="ARMT1-like_metal-bd"/>
</dbReference>
<dbReference type="EMBL" id="DRBC01000385">
    <property type="protein sequence ID" value="HDN85367.1"/>
    <property type="molecule type" value="Genomic_DNA"/>
</dbReference>
<reference evidence="2" key="1">
    <citation type="journal article" date="2020" name="mSystems">
        <title>Genome- and Community-Level Interaction Insights into Carbon Utilization and Element Cycling Functions of Hydrothermarchaeota in Hydrothermal Sediment.</title>
        <authorList>
            <person name="Zhou Z."/>
            <person name="Liu Y."/>
            <person name="Xu W."/>
            <person name="Pan J."/>
            <person name="Luo Z.H."/>
            <person name="Li M."/>
        </authorList>
    </citation>
    <scope>NUCLEOTIDE SEQUENCE [LARGE SCALE GENOMIC DNA]</scope>
    <source>
        <strain evidence="2">HyVt-219</strain>
    </source>
</reference>
<dbReference type="Gene3D" id="1.10.8.380">
    <property type="entry name" value="Uncharacterised protein PF01937, DUF89, domain 1"/>
    <property type="match status" value="1"/>
</dbReference>
<gene>
    <name evidence="2" type="ORF">ENG47_06410</name>
</gene>
<comment type="caution">
    <text evidence="2">The sequence shown here is derived from an EMBL/GenBank/DDBJ whole genome shotgun (WGS) entry which is preliminary data.</text>
</comment>
<evidence type="ECO:0000313" key="2">
    <source>
        <dbReference type="EMBL" id="HDN85367.1"/>
    </source>
</evidence>
<accession>A0A7V0QSE9</accession>
<dbReference type="PIRSF" id="PIRSF006593">
    <property type="entry name" value="UCP006593"/>
    <property type="match status" value="1"/>
</dbReference>
<dbReference type="Proteomes" id="UP000885660">
    <property type="component" value="Unassembled WGS sequence"/>
</dbReference>
<organism evidence="2">
    <name type="scientific">Aerophobetes bacterium</name>
    <dbReference type="NCBI Taxonomy" id="2030807"/>
    <lineage>
        <taxon>Bacteria</taxon>
        <taxon>Candidatus Aerophobota</taxon>
    </lineage>
</organism>
<protein>
    <submittedName>
        <fullName evidence="2">DUF89 family protein</fullName>
    </submittedName>
</protein>
<proteinExistence type="predicted"/>
<dbReference type="AlphaFoldDB" id="A0A7V0QSE9"/>
<dbReference type="Gene3D" id="1.10.285.20">
    <property type="entry name" value="Uncharacterised protein PF01937, DUF89, domain 2"/>
    <property type="match status" value="1"/>
</dbReference>